<feature type="transmembrane region" description="Helical" evidence="10">
    <location>
        <begin position="540"/>
        <end position="568"/>
    </location>
</feature>
<evidence type="ECO:0000313" key="13">
    <source>
        <dbReference type="Proteomes" id="UP000034543"/>
    </source>
</evidence>
<dbReference type="AlphaFoldDB" id="A0A0G1EPK1"/>
<dbReference type="SFLD" id="SFLDS00003">
    <property type="entry name" value="Haloacid_Dehalogenase"/>
    <property type="match status" value="1"/>
</dbReference>
<keyword evidence="7" id="KW-1278">Translocase</keyword>
<dbReference type="Gene3D" id="3.40.1110.10">
    <property type="entry name" value="Calcium-transporting ATPase, cytoplasmic domain N"/>
    <property type="match status" value="1"/>
</dbReference>
<dbReference type="STRING" id="1618436.UV59_C0012G0044"/>
<dbReference type="PANTHER" id="PTHR24093">
    <property type="entry name" value="CATION TRANSPORTING ATPASE"/>
    <property type="match status" value="1"/>
</dbReference>
<evidence type="ECO:0000256" key="4">
    <source>
        <dbReference type="ARBA" id="ARBA00022741"/>
    </source>
</evidence>
<keyword evidence="3" id="KW-0479">Metal-binding</keyword>
<keyword evidence="4" id="KW-0547">Nucleotide-binding</keyword>
<name>A0A0G1EPK1_9BACT</name>
<keyword evidence="8 10" id="KW-1133">Transmembrane helix</keyword>
<dbReference type="GO" id="GO:0005886">
    <property type="term" value="C:plasma membrane"/>
    <property type="evidence" value="ECO:0007669"/>
    <property type="project" value="TreeGrafter"/>
</dbReference>
<feature type="transmembrane region" description="Helical" evidence="10">
    <location>
        <begin position="608"/>
        <end position="633"/>
    </location>
</feature>
<dbReference type="PRINTS" id="PR00119">
    <property type="entry name" value="CATATPASE"/>
</dbReference>
<feature type="transmembrane region" description="Helical" evidence="10">
    <location>
        <begin position="574"/>
        <end position="596"/>
    </location>
</feature>
<dbReference type="InterPro" id="IPR006068">
    <property type="entry name" value="ATPase_P-typ_cation-transptr_C"/>
</dbReference>
<accession>A0A0G1EPK1</accession>
<evidence type="ECO:0000256" key="5">
    <source>
        <dbReference type="ARBA" id="ARBA00022840"/>
    </source>
</evidence>
<dbReference type="InterPro" id="IPR044492">
    <property type="entry name" value="P_typ_ATPase_HD_dom"/>
</dbReference>
<sequence length="675" mass="73572">MEESNSTDSDIKRSLDFARDDKSAQVFMGTTVVGGLGKFLVTKTGLKTEIGAIAHTLSETAESETPLQKRFSALARILTVVVIIAAGFIFFVGLLRGESLVELFTTSVAVAVAAIPEGLVIALTTILALGMQRILKRKALVRKLVVAETLGTVTVIATDKTGTLTEGKLQVVKTDFVEKTEALRAATYANHLVDPLEFALWEWLTGQSKYDPESTLKEHPRTFVIPFDSKHKFSATGYDHAVYFLGAPEILLAKSALSKAQKDEWFSKIEAWAREGLRVLALGVKHGTTTPTIAKLEKEHDASDITFLGCVGFSDPVRSSVKSALALCYEAGISVKVVTGDYRWTAEAVMRKVGLKISHPETQILEGEEISELSDEDLTRRVENIMLFARVSPNQKLRIVEALKKRGEIVALLGDGVNDAPALKRADIGIVVGEATDVAKETADLVLLDSNFATIVAAVEEGRGIFANIQKVITYLLSDTFAEVTLIFLGLIAGVPLPLTAAQILWINLVTDTFPTLALTMEPKEKNLLKRMPIAQDSAIISKSIAALMLIVSLSSGIVIFLLFLYILNMTHDLATARVVAFTAFGIKSLFVVFSLRDRSTPIWKIPLLSNPWLLGAVLVSFTVQIAGLSIVWFQELLGTHGLTLAQWSWVILVSIIILLLAETGKFIRNTVIKN</sequence>
<dbReference type="InterPro" id="IPR023214">
    <property type="entry name" value="HAD_sf"/>
</dbReference>
<keyword evidence="2 10" id="KW-0812">Transmembrane</keyword>
<dbReference type="PANTHER" id="PTHR24093:SF508">
    <property type="entry name" value="CALCIUM-TRANSPORTING ATPASE CTPE"/>
    <property type="match status" value="1"/>
</dbReference>
<keyword evidence="5" id="KW-0067">ATP-binding</keyword>
<evidence type="ECO:0000256" key="7">
    <source>
        <dbReference type="ARBA" id="ARBA00022967"/>
    </source>
</evidence>
<evidence type="ECO:0000256" key="1">
    <source>
        <dbReference type="ARBA" id="ARBA00004141"/>
    </source>
</evidence>
<organism evidence="12 13">
    <name type="scientific">Candidatus Gottesmanbacteria bacterium GW2011_GWA1_43_11</name>
    <dbReference type="NCBI Taxonomy" id="1618436"/>
    <lineage>
        <taxon>Bacteria</taxon>
        <taxon>Candidatus Gottesmaniibacteriota</taxon>
    </lineage>
</organism>
<reference evidence="12 13" key="1">
    <citation type="journal article" date="2015" name="Nature">
        <title>rRNA introns, odd ribosomes, and small enigmatic genomes across a large radiation of phyla.</title>
        <authorList>
            <person name="Brown C.T."/>
            <person name="Hug L.A."/>
            <person name="Thomas B.C."/>
            <person name="Sharon I."/>
            <person name="Castelle C.J."/>
            <person name="Singh A."/>
            <person name="Wilkins M.J."/>
            <person name="Williams K.H."/>
            <person name="Banfield J.F."/>
        </authorList>
    </citation>
    <scope>NUCLEOTIDE SEQUENCE [LARGE SCALE GENOMIC DNA]</scope>
</reference>
<protein>
    <submittedName>
        <fullName evidence="12">Cation transport ATPase</fullName>
    </submittedName>
</protein>
<keyword evidence="6" id="KW-0460">Magnesium</keyword>
<evidence type="ECO:0000256" key="10">
    <source>
        <dbReference type="SAM" id="Phobius"/>
    </source>
</evidence>
<feature type="domain" description="Cation-transporting P-type ATPase C-terminal" evidence="11">
    <location>
        <begin position="496"/>
        <end position="668"/>
    </location>
</feature>
<proteinExistence type="predicted"/>
<dbReference type="GO" id="GO:0016887">
    <property type="term" value="F:ATP hydrolysis activity"/>
    <property type="evidence" value="ECO:0007669"/>
    <property type="project" value="InterPro"/>
</dbReference>
<evidence type="ECO:0000259" key="11">
    <source>
        <dbReference type="Pfam" id="PF00689"/>
    </source>
</evidence>
<evidence type="ECO:0000256" key="2">
    <source>
        <dbReference type="ARBA" id="ARBA00022692"/>
    </source>
</evidence>
<dbReference type="InterPro" id="IPR001757">
    <property type="entry name" value="P_typ_ATPase"/>
</dbReference>
<gene>
    <name evidence="12" type="ORF">UV59_C0012G0044</name>
</gene>
<dbReference type="Gene3D" id="1.20.1110.10">
    <property type="entry name" value="Calcium-transporting ATPase, transmembrane domain"/>
    <property type="match status" value="3"/>
</dbReference>
<dbReference type="GO" id="GO:0005388">
    <property type="term" value="F:P-type calcium transporter activity"/>
    <property type="evidence" value="ECO:0007669"/>
    <property type="project" value="TreeGrafter"/>
</dbReference>
<dbReference type="Pfam" id="PF00689">
    <property type="entry name" value="Cation_ATPase_C"/>
    <property type="match status" value="1"/>
</dbReference>
<dbReference type="PROSITE" id="PS00154">
    <property type="entry name" value="ATPASE_E1_E2"/>
    <property type="match status" value="1"/>
</dbReference>
<dbReference type="Pfam" id="PF00702">
    <property type="entry name" value="Hydrolase"/>
    <property type="match status" value="1"/>
</dbReference>
<dbReference type="GO" id="GO:0046872">
    <property type="term" value="F:metal ion binding"/>
    <property type="evidence" value="ECO:0007669"/>
    <property type="project" value="UniProtKB-KW"/>
</dbReference>
<dbReference type="SFLD" id="SFLDG00002">
    <property type="entry name" value="C1.7:_P-type_atpase_like"/>
    <property type="match status" value="1"/>
</dbReference>
<evidence type="ECO:0000256" key="6">
    <source>
        <dbReference type="ARBA" id="ARBA00022842"/>
    </source>
</evidence>
<dbReference type="NCBIfam" id="TIGR01494">
    <property type="entry name" value="ATPase_P-type"/>
    <property type="match status" value="2"/>
</dbReference>
<dbReference type="PRINTS" id="PR00120">
    <property type="entry name" value="HATPASE"/>
</dbReference>
<feature type="transmembrane region" description="Helical" evidence="10">
    <location>
        <begin position="73"/>
        <end position="95"/>
    </location>
</feature>
<evidence type="ECO:0000256" key="3">
    <source>
        <dbReference type="ARBA" id="ARBA00022723"/>
    </source>
</evidence>
<comment type="caution">
    <text evidence="12">The sequence shown here is derived from an EMBL/GenBank/DDBJ whole genome shotgun (WGS) entry which is preliminary data.</text>
</comment>
<dbReference type="SUPFAM" id="SSF56784">
    <property type="entry name" value="HAD-like"/>
    <property type="match status" value="1"/>
</dbReference>
<evidence type="ECO:0000256" key="8">
    <source>
        <dbReference type="ARBA" id="ARBA00022989"/>
    </source>
</evidence>
<dbReference type="Proteomes" id="UP000034543">
    <property type="component" value="Unassembled WGS sequence"/>
</dbReference>
<keyword evidence="9 10" id="KW-0472">Membrane</keyword>
<evidence type="ECO:0000313" key="12">
    <source>
        <dbReference type="EMBL" id="KKS84951.1"/>
    </source>
</evidence>
<feature type="transmembrane region" description="Helical" evidence="10">
    <location>
        <begin position="645"/>
        <end position="662"/>
    </location>
</feature>
<dbReference type="SFLD" id="SFLDF00027">
    <property type="entry name" value="p-type_atpase"/>
    <property type="match status" value="1"/>
</dbReference>
<dbReference type="InterPro" id="IPR023299">
    <property type="entry name" value="ATPase_P-typ_cyto_dom_N"/>
</dbReference>
<dbReference type="Gene3D" id="3.40.50.1000">
    <property type="entry name" value="HAD superfamily/HAD-like"/>
    <property type="match status" value="1"/>
</dbReference>
<comment type="subcellular location">
    <subcellularLocation>
        <location evidence="1">Membrane</location>
        <topology evidence="1">Multi-pass membrane protein</topology>
    </subcellularLocation>
</comment>
<evidence type="ECO:0000256" key="9">
    <source>
        <dbReference type="ARBA" id="ARBA00023136"/>
    </source>
</evidence>
<dbReference type="GO" id="GO:0005524">
    <property type="term" value="F:ATP binding"/>
    <property type="evidence" value="ECO:0007669"/>
    <property type="project" value="UniProtKB-KW"/>
</dbReference>
<dbReference type="EMBL" id="LCFB01000012">
    <property type="protein sequence ID" value="KKS84951.1"/>
    <property type="molecule type" value="Genomic_DNA"/>
</dbReference>
<dbReference type="InterPro" id="IPR023298">
    <property type="entry name" value="ATPase_P-typ_TM_dom_sf"/>
</dbReference>
<feature type="transmembrane region" description="Helical" evidence="10">
    <location>
        <begin position="107"/>
        <end position="129"/>
    </location>
</feature>
<dbReference type="InterPro" id="IPR036412">
    <property type="entry name" value="HAD-like_sf"/>
</dbReference>
<dbReference type="SUPFAM" id="SSF81665">
    <property type="entry name" value="Calcium ATPase, transmembrane domain M"/>
    <property type="match status" value="1"/>
</dbReference>
<dbReference type="InterPro" id="IPR018303">
    <property type="entry name" value="ATPase_P-typ_P_site"/>
</dbReference>